<name>A0A7C5DHT1_9CHLB</name>
<dbReference type="Pfam" id="PF10387">
    <property type="entry name" value="DUF2442"/>
    <property type="match status" value="1"/>
</dbReference>
<comment type="caution">
    <text evidence="1">The sequence shown here is derived from an EMBL/GenBank/DDBJ whole genome shotgun (WGS) entry which is preliminary data.</text>
</comment>
<dbReference type="Proteomes" id="UP000886058">
    <property type="component" value="Unassembled WGS sequence"/>
</dbReference>
<gene>
    <name evidence="1" type="ORF">ENL07_10440</name>
</gene>
<dbReference type="EMBL" id="DRSQ01000228">
    <property type="protein sequence ID" value="HHE33011.1"/>
    <property type="molecule type" value="Genomic_DNA"/>
</dbReference>
<dbReference type="AlphaFoldDB" id="A0A7C5DHT1"/>
<dbReference type="SUPFAM" id="SSF143880">
    <property type="entry name" value="NE0471 N-terminal domain-like"/>
    <property type="match status" value="1"/>
</dbReference>
<protein>
    <submittedName>
        <fullName evidence="1">DUF2442 domain-containing protein</fullName>
    </submittedName>
</protein>
<dbReference type="InterPro" id="IPR018841">
    <property type="entry name" value="DUF2442"/>
</dbReference>
<proteinExistence type="predicted"/>
<evidence type="ECO:0000313" key="1">
    <source>
        <dbReference type="EMBL" id="HHE33011.1"/>
    </source>
</evidence>
<sequence>MLEVKKAEYMGDYLINLSFNNGKSGVVDLEQALLDDKRAVFATLRDKSNFRNFKVEHDTIVWSDELDMAPEYLFFLAFKNEPELQDQFKTWGYVA</sequence>
<organism evidence="1">
    <name type="scientific">Chlorobaculum parvum</name>
    <dbReference type="NCBI Taxonomy" id="274539"/>
    <lineage>
        <taxon>Bacteria</taxon>
        <taxon>Pseudomonadati</taxon>
        <taxon>Chlorobiota</taxon>
        <taxon>Chlorobiia</taxon>
        <taxon>Chlorobiales</taxon>
        <taxon>Chlorobiaceae</taxon>
        <taxon>Chlorobaculum</taxon>
    </lineage>
</organism>
<accession>A0A7C5DHT1</accession>
<dbReference type="InterPro" id="IPR036782">
    <property type="entry name" value="NE0471-like_N"/>
</dbReference>
<reference evidence="1" key="1">
    <citation type="journal article" date="2020" name="mSystems">
        <title>Genome- and Community-Level Interaction Insights into Carbon Utilization and Element Cycling Functions of Hydrothermarchaeota in Hydrothermal Sediment.</title>
        <authorList>
            <person name="Zhou Z."/>
            <person name="Liu Y."/>
            <person name="Xu W."/>
            <person name="Pan J."/>
            <person name="Luo Z.H."/>
            <person name="Li M."/>
        </authorList>
    </citation>
    <scope>NUCLEOTIDE SEQUENCE [LARGE SCALE GENOMIC DNA]</scope>
    <source>
        <strain evidence="1">HyVt-633</strain>
    </source>
</reference>
<dbReference type="Gene3D" id="3.30.2020.10">
    <property type="entry name" value="NE0471-like N-terminal domain"/>
    <property type="match status" value="1"/>
</dbReference>